<reference evidence="1 2" key="1">
    <citation type="submission" date="2019-04" db="EMBL/GenBank/DDBJ databases">
        <title>Friends and foes A comparative genomics study of 23 Aspergillus species from section Flavi.</title>
        <authorList>
            <consortium name="DOE Joint Genome Institute"/>
            <person name="Kjaerbolling I."/>
            <person name="Vesth T."/>
            <person name="Frisvad J.C."/>
            <person name="Nybo J.L."/>
            <person name="Theobald S."/>
            <person name="Kildgaard S."/>
            <person name="Isbrandt T."/>
            <person name="Kuo A."/>
            <person name="Sato A."/>
            <person name="Lyhne E.K."/>
            <person name="Kogle M.E."/>
            <person name="Wiebenga A."/>
            <person name="Kun R.S."/>
            <person name="Lubbers R.J."/>
            <person name="Makela M.R."/>
            <person name="Barry K."/>
            <person name="Chovatia M."/>
            <person name="Clum A."/>
            <person name="Daum C."/>
            <person name="Haridas S."/>
            <person name="He G."/>
            <person name="LaButti K."/>
            <person name="Lipzen A."/>
            <person name="Mondo S."/>
            <person name="Riley R."/>
            <person name="Salamov A."/>
            <person name="Simmons B.A."/>
            <person name="Magnuson J.K."/>
            <person name="Henrissat B."/>
            <person name="Mortensen U.H."/>
            <person name="Larsen T.O."/>
            <person name="Devries R.P."/>
            <person name="Grigoriev I.V."/>
            <person name="Machida M."/>
            <person name="Baker S.E."/>
            <person name="Andersen M.R."/>
        </authorList>
    </citation>
    <scope>NUCLEOTIDE SEQUENCE [LARGE SCALE GENOMIC DNA]</scope>
    <source>
        <strain evidence="1 2">CBS 117625</strain>
    </source>
</reference>
<proteinExistence type="predicted"/>
<gene>
    <name evidence="1" type="ORF">BDV38DRAFT_266241</name>
</gene>
<protein>
    <submittedName>
        <fullName evidence="1">Uncharacterized protein</fullName>
    </submittedName>
</protein>
<evidence type="ECO:0000313" key="1">
    <source>
        <dbReference type="EMBL" id="KAE8130790.1"/>
    </source>
</evidence>
<dbReference type="EMBL" id="ML743696">
    <property type="protein sequence ID" value="KAE8130790.1"/>
    <property type="molecule type" value="Genomic_DNA"/>
</dbReference>
<organism evidence="1 2">
    <name type="scientific">Aspergillus pseudotamarii</name>
    <dbReference type="NCBI Taxonomy" id="132259"/>
    <lineage>
        <taxon>Eukaryota</taxon>
        <taxon>Fungi</taxon>
        <taxon>Dikarya</taxon>
        <taxon>Ascomycota</taxon>
        <taxon>Pezizomycotina</taxon>
        <taxon>Eurotiomycetes</taxon>
        <taxon>Eurotiomycetidae</taxon>
        <taxon>Eurotiales</taxon>
        <taxon>Aspergillaceae</taxon>
        <taxon>Aspergillus</taxon>
        <taxon>Aspergillus subgen. Circumdati</taxon>
    </lineage>
</organism>
<dbReference type="RefSeq" id="XP_031906853.1">
    <property type="nucleotide sequence ID" value="XM_032056437.1"/>
</dbReference>
<dbReference type="GeneID" id="43640647"/>
<evidence type="ECO:0000313" key="2">
    <source>
        <dbReference type="Proteomes" id="UP000325672"/>
    </source>
</evidence>
<accession>A0A5N6SAT2</accession>
<keyword evidence="2" id="KW-1185">Reference proteome</keyword>
<dbReference type="Proteomes" id="UP000325672">
    <property type="component" value="Unassembled WGS sequence"/>
</dbReference>
<dbReference type="AlphaFoldDB" id="A0A5N6SAT2"/>
<sequence length="53" mass="6353">MRTELRKLTFTSFLPVEVHSSQCQKSSQTMIWHYKQRIPIVYKTKEKVAARLK</sequence>
<name>A0A5N6SAT2_ASPPS</name>